<sequence length="125" mass="13426">MLLLVGFISRILLISLSVKPYPIGTLQPLATSMTSLMRRCAIGLASGDELSQECVCREASVSSGSSKRPSRPPSPNAEPERWAPPGRRSCPPSVKKQTQSAVVARLLGWGRSCINLSAYPPTLYA</sequence>
<proteinExistence type="predicted"/>
<dbReference type="AlphaFoldDB" id="A0AAD8Q1R0"/>
<evidence type="ECO:0000256" key="1">
    <source>
        <dbReference type="SAM" id="MobiDB-lite"/>
    </source>
</evidence>
<organism evidence="3 4">
    <name type="scientific">Colletotrichum navitas</name>
    <dbReference type="NCBI Taxonomy" id="681940"/>
    <lineage>
        <taxon>Eukaryota</taxon>
        <taxon>Fungi</taxon>
        <taxon>Dikarya</taxon>
        <taxon>Ascomycota</taxon>
        <taxon>Pezizomycotina</taxon>
        <taxon>Sordariomycetes</taxon>
        <taxon>Hypocreomycetidae</taxon>
        <taxon>Glomerellales</taxon>
        <taxon>Glomerellaceae</taxon>
        <taxon>Colletotrichum</taxon>
        <taxon>Colletotrichum graminicola species complex</taxon>
    </lineage>
</organism>
<accession>A0AAD8Q1R0</accession>
<keyword evidence="2" id="KW-0732">Signal</keyword>
<dbReference type="RefSeq" id="XP_060415007.1">
    <property type="nucleotide sequence ID" value="XM_060557586.1"/>
</dbReference>
<dbReference type="Proteomes" id="UP001230504">
    <property type="component" value="Unassembled WGS sequence"/>
</dbReference>
<gene>
    <name evidence="3" type="ORF">LY79DRAFT_550796</name>
</gene>
<name>A0AAD8Q1R0_9PEZI</name>
<comment type="caution">
    <text evidence="3">The sequence shown here is derived from an EMBL/GenBank/DDBJ whole genome shotgun (WGS) entry which is preliminary data.</text>
</comment>
<dbReference type="GeneID" id="85441826"/>
<evidence type="ECO:0000256" key="2">
    <source>
        <dbReference type="SAM" id="SignalP"/>
    </source>
</evidence>
<evidence type="ECO:0000313" key="4">
    <source>
        <dbReference type="Proteomes" id="UP001230504"/>
    </source>
</evidence>
<feature type="signal peptide" evidence="2">
    <location>
        <begin position="1"/>
        <end position="17"/>
    </location>
</feature>
<keyword evidence="4" id="KW-1185">Reference proteome</keyword>
<evidence type="ECO:0000313" key="3">
    <source>
        <dbReference type="EMBL" id="KAK1593741.1"/>
    </source>
</evidence>
<feature type="chain" id="PRO_5041970687" description="Secreted protein" evidence="2">
    <location>
        <begin position="18"/>
        <end position="125"/>
    </location>
</feature>
<dbReference type="EMBL" id="JAHLJV010000023">
    <property type="protein sequence ID" value="KAK1593741.1"/>
    <property type="molecule type" value="Genomic_DNA"/>
</dbReference>
<evidence type="ECO:0008006" key="5">
    <source>
        <dbReference type="Google" id="ProtNLM"/>
    </source>
</evidence>
<protein>
    <recommendedName>
        <fullName evidence="5">Secreted protein</fullName>
    </recommendedName>
</protein>
<reference evidence="3" key="1">
    <citation type="submission" date="2021-06" db="EMBL/GenBank/DDBJ databases">
        <title>Comparative genomics, transcriptomics and evolutionary studies reveal genomic signatures of adaptation to plant cell wall in hemibiotrophic fungi.</title>
        <authorList>
            <consortium name="DOE Joint Genome Institute"/>
            <person name="Baroncelli R."/>
            <person name="Diaz J.F."/>
            <person name="Benocci T."/>
            <person name="Peng M."/>
            <person name="Battaglia E."/>
            <person name="Haridas S."/>
            <person name="Andreopoulos W."/>
            <person name="Labutti K."/>
            <person name="Pangilinan J."/>
            <person name="Floch G.L."/>
            <person name="Makela M.R."/>
            <person name="Henrissat B."/>
            <person name="Grigoriev I.V."/>
            <person name="Crouch J.A."/>
            <person name="De Vries R.P."/>
            <person name="Sukno S.A."/>
            <person name="Thon M.R."/>
        </authorList>
    </citation>
    <scope>NUCLEOTIDE SEQUENCE</scope>
    <source>
        <strain evidence="3">CBS 125086</strain>
    </source>
</reference>
<feature type="region of interest" description="Disordered" evidence="1">
    <location>
        <begin position="59"/>
        <end position="97"/>
    </location>
</feature>